<organism evidence="1 2">
    <name type="scientific">Avena sativa</name>
    <name type="common">Oat</name>
    <dbReference type="NCBI Taxonomy" id="4498"/>
    <lineage>
        <taxon>Eukaryota</taxon>
        <taxon>Viridiplantae</taxon>
        <taxon>Streptophyta</taxon>
        <taxon>Embryophyta</taxon>
        <taxon>Tracheophyta</taxon>
        <taxon>Spermatophyta</taxon>
        <taxon>Magnoliopsida</taxon>
        <taxon>Liliopsida</taxon>
        <taxon>Poales</taxon>
        <taxon>Poaceae</taxon>
        <taxon>BOP clade</taxon>
        <taxon>Pooideae</taxon>
        <taxon>Poodae</taxon>
        <taxon>Poeae</taxon>
        <taxon>Poeae Chloroplast Group 1 (Aveneae type)</taxon>
        <taxon>Aveninae</taxon>
        <taxon>Avena</taxon>
    </lineage>
</organism>
<name>A0ACD5V0E4_AVESA</name>
<accession>A0ACD5V0E4</accession>
<reference evidence="1" key="1">
    <citation type="submission" date="2021-05" db="EMBL/GenBank/DDBJ databases">
        <authorList>
            <person name="Scholz U."/>
            <person name="Mascher M."/>
            <person name="Fiebig A."/>
        </authorList>
    </citation>
    <scope>NUCLEOTIDE SEQUENCE [LARGE SCALE GENOMIC DNA]</scope>
</reference>
<dbReference type="Proteomes" id="UP001732700">
    <property type="component" value="Chromosome 2D"/>
</dbReference>
<proteinExistence type="predicted"/>
<protein>
    <submittedName>
        <fullName evidence="1">Uncharacterized protein</fullName>
    </submittedName>
</protein>
<evidence type="ECO:0000313" key="2">
    <source>
        <dbReference type="Proteomes" id="UP001732700"/>
    </source>
</evidence>
<dbReference type="EnsemblPlants" id="AVESA.00010b.r2.2DG0346120.1">
    <property type="protein sequence ID" value="AVESA.00010b.r2.2DG0346120.1.CDS.1"/>
    <property type="gene ID" value="AVESA.00010b.r2.2DG0346120"/>
</dbReference>
<reference evidence="1" key="2">
    <citation type="submission" date="2025-09" db="UniProtKB">
        <authorList>
            <consortium name="EnsemblPlants"/>
        </authorList>
    </citation>
    <scope>IDENTIFICATION</scope>
</reference>
<sequence>MTESKRPRPPSPSPAAAADVSKVLDDSDLLWEILIRLDFPTWLVQVALVCKRWLAHASDPAFLCRFEERHPPRLLGFYAESACKGLQQFVPLPGLPPELAPVVRRPASFDLTTEFYWNISIEHCRNGRLLLRHTGYHKSIFKVRSPLNLARDGAVVATCPMSKFADDERYFGHMLLPDEVRYERPETLQLSLRISHQAVHSGVYLINLVRFKILVWLHSTDGNNTGTWVLVDTICLSQAFGHLVKSGWESGSSCISLAGSGDNAEFVFLGVDDEIFCMYIGSRTVEKVYEMEYKNDQLFRIYPFMMVWPPIFPALVQRHDEEKISEGLPPGALHND</sequence>
<evidence type="ECO:0000313" key="1">
    <source>
        <dbReference type="EnsemblPlants" id="AVESA.00010b.r2.2DG0346120.1.CDS.1"/>
    </source>
</evidence>
<keyword evidence="2" id="KW-1185">Reference proteome</keyword>